<feature type="transmembrane region" description="Helical" evidence="1">
    <location>
        <begin position="323"/>
        <end position="342"/>
    </location>
</feature>
<dbReference type="EMBL" id="AUXX01000005">
    <property type="protein sequence ID" value="KZN69353.1"/>
    <property type="molecule type" value="Genomic_DNA"/>
</dbReference>
<evidence type="ECO:0000256" key="1">
    <source>
        <dbReference type="SAM" id="Phobius"/>
    </source>
</evidence>
<evidence type="ECO:0000259" key="2">
    <source>
        <dbReference type="Pfam" id="PF04235"/>
    </source>
</evidence>
<dbReference type="AlphaFoldDB" id="A0A162BAY8"/>
<gene>
    <name evidence="3" type="ORF">N478_12015</name>
</gene>
<feature type="transmembrane region" description="Helical" evidence="1">
    <location>
        <begin position="108"/>
        <end position="123"/>
    </location>
</feature>
<name>A0A162BAY8_9GAMM</name>
<proteinExistence type="predicted"/>
<dbReference type="Pfam" id="PF04235">
    <property type="entry name" value="DUF418"/>
    <property type="match status" value="1"/>
</dbReference>
<reference evidence="3 4" key="1">
    <citation type="submission" date="2013-07" db="EMBL/GenBank/DDBJ databases">
        <title>Comparative Genomic and Metabolomic Analysis of Twelve Strains of Pseudoalteromonas luteoviolacea.</title>
        <authorList>
            <person name="Vynne N.G."/>
            <person name="Mansson M."/>
            <person name="Gram L."/>
        </authorList>
    </citation>
    <scope>NUCLEOTIDE SEQUENCE [LARGE SCALE GENOMIC DNA]</scope>
    <source>
        <strain evidence="3 4">S4060-1</strain>
    </source>
</reference>
<dbReference type="PANTHER" id="PTHR30590">
    <property type="entry name" value="INNER MEMBRANE PROTEIN"/>
    <property type="match status" value="1"/>
</dbReference>
<dbReference type="RefSeq" id="WP_063380064.1">
    <property type="nucleotide sequence ID" value="NZ_AUXX01000005.1"/>
</dbReference>
<accession>A0A162BAY8</accession>
<comment type="caution">
    <text evidence="3">The sequence shown here is derived from an EMBL/GenBank/DDBJ whole genome shotgun (WGS) entry which is preliminary data.</text>
</comment>
<keyword evidence="1" id="KW-0472">Membrane</keyword>
<feature type="transmembrane region" description="Helical" evidence="1">
    <location>
        <begin position="221"/>
        <end position="245"/>
    </location>
</feature>
<dbReference type="PATRIC" id="fig|1365257.3.peg.805"/>
<feature type="domain" description="DUF418" evidence="2">
    <location>
        <begin position="211"/>
        <end position="354"/>
    </location>
</feature>
<organism evidence="3 4">
    <name type="scientific">Pseudoalteromonas luteoviolacea S4060-1</name>
    <dbReference type="NCBI Taxonomy" id="1365257"/>
    <lineage>
        <taxon>Bacteria</taxon>
        <taxon>Pseudomonadati</taxon>
        <taxon>Pseudomonadota</taxon>
        <taxon>Gammaproteobacteria</taxon>
        <taxon>Alteromonadales</taxon>
        <taxon>Pseudoalteromonadaceae</taxon>
        <taxon>Pseudoalteromonas</taxon>
    </lineage>
</organism>
<keyword evidence="1" id="KW-0812">Transmembrane</keyword>
<evidence type="ECO:0000313" key="4">
    <source>
        <dbReference type="Proteomes" id="UP000076661"/>
    </source>
</evidence>
<sequence length="367" mass="41274">MDRIALVDALRGFALLGLPLTNLVYMADFNNGYVPQGGNAVDSFLTAFIDVVAQGRFRTLFSILFGLSMCLYYEKHGTATFVGKAQTRLYALGLIGLIHGLLIWPGDILVNYALSGLLLIYVINTDSKTLFKLSASAIALPILLLVYLAMAFPESHVEDSISTFESDNAPMVLLSFLQQNAQNYFNMLALLPFLTLWYTFGLMLIGVLIHRAQWFKGRALPNALSVFVLIPLAVIGSIVTRWFLFQENRIVFEVLNWLFAIPFCVAVVSLATQFSVIIERCCGLFAAVGQYSLSLYLLQSIFGVVILQFILQNLQLDFHQIHFLTLFGVLTVLQLILVWFLTRWKIIGPAEKLLINLQVWFQKRVVK</sequence>
<dbReference type="PANTHER" id="PTHR30590:SF2">
    <property type="entry name" value="INNER MEMBRANE PROTEIN"/>
    <property type="match status" value="1"/>
</dbReference>
<dbReference type="InterPro" id="IPR052529">
    <property type="entry name" value="Bact_Transport_Assoc"/>
</dbReference>
<keyword evidence="1" id="KW-1133">Transmembrane helix</keyword>
<dbReference type="Proteomes" id="UP000076661">
    <property type="component" value="Unassembled WGS sequence"/>
</dbReference>
<dbReference type="InterPro" id="IPR007349">
    <property type="entry name" value="DUF418"/>
</dbReference>
<feature type="transmembrane region" description="Helical" evidence="1">
    <location>
        <begin position="290"/>
        <end position="311"/>
    </location>
</feature>
<feature type="transmembrane region" description="Helical" evidence="1">
    <location>
        <begin position="130"/>
        <end position="150"/>
    </location>
</feature>
<feature type="transmembrane region" description="Helical" evidence="1">
    <location>
        <begin position="257"/>
        <end position="278"/>
    </location>
</feature>
<protein>
    <recommendedName>
        <fullName evidence="2">DUF418 domain-containing protein</fullName>
    </recommendedName>
</protein>
<feature type="transmembrane region" description="Helical" evidence="1">
    <location>
        <begin position="184"/>
        <end position="209"/>
    </location>
</feature>
<evidence type="ECO:0000313" key="3">
    <source>
        <dbReference type="EMBL" id="KZN69353.1"/>
    </source>
</evidence>